<dbReference type="UniPathway" id="UPA00075">
    <property type="reaction ID" value="UER00336"/>
</dbReference>
<dbReference type="VEuPathDB" id="FungiDB:TRIVIDRAFT_77621"/>
<gene>
    <name evidence="14" type="ORF">TRIVIDRAFT_77621</name>
</gene>
<evidence type="ECO:0000256" key="5">
    <source>
        <dbReference type="ARBA" id="ARBA00011668"/>
    </source>
</evidence>
<dbReference type="OrthoDB" id="406045at2759"/>
<evidence type="ECO:0000256" key="10">
    <source>
        <dbReference type="ARBA" id="ARBA00030717"/>
    </source>
</evidence>
<dbReference type="NCBIfam" id="TIGR00928">
    <property type="entry name" value="purB"/>
    <property type="match status" value="1"/>
</dbReference>
<evidence type="ECO:0000256" key="2">
    <source>
        <dbReference type="ARBA" id="ARBA00004706"/>
    </source>
</evidence>
<dbReference type="FunCoup" id="G9MYI5">
    <property type="interactions" value="732"/>
</dbReference>
<dbReference type="GeneID" id="25797939"/>
<comment type="pathway">
    <text evidence="2 12">Purine metabolism; IMP biosynthesis via de novo pathway; 5-amino-1-(5-phospho-D-ribosyl)imidazole-4-carboxamide from 5-amino-1-(5-phospho-D-ribosyl)imidazole-4-carboxylate: step 2/2.</text>
</comment>
<dbReference type="EMBL" id="ABDF02000079">
    <property type="protein sequence ID" value="EHK20605.1"/>
    <property type="molecule type" value="Genomic_DNA"/>
</dbReference>
<comment type="catalytic activity">
    <reaction evidence="1 12">
        <text>(2S)-2-[5-amino-1-(5-phospho-beta-D-ribosyl)imidazole-4-carboxamido]succinate = 5-amino-1-(5-phospho-beta-D-ribosyl)imidazole-4-carboxamide + fumarate</text>
        <dbReference type="Rhea" id="RHEA:23920"/>
        <dbReference type="ChEBI" id="CHEBI:29806"/>
        <dbReference type="ChEBI" id="CHEBI:58443"/>
        <dbReference type="ChEBI" id="CHEBI:58475"/>
        <dbReference type="EC" id="4.3.2.2"/>
    </reaction>
</comment>
<keyword evidence="15" id="KW-1185">Reference proteome</keyword>
<dbReference type="GO" id="GO:0006189">
    <property type="term" value="P:'de novo' IMP biosynthetic process"/>
    <property type="evidence" value="ECO:0007669"/>
    <property type="project" value="UniProtKB-UniPathway"/>
</dbReference>
<dbReference type="InterPro" id="IPR020557">
    <property type="entry name" value="Fumarate_lyase_CS"/>
</dbReference>
<reference evidence="14 15" key="1">
    <citation type="journal article" date="2011" name="Genome Biol.">
        <title>Comparative genome sequence analysis underscores mycoparasitism as the ancestral life style of Trichoderma.</title>
        <authorList>
            <person name="Kubicek C.P."/>
            <person name="Herrera-Estrella A."/>
            <person name="Seidl-Seiboth V."/>
            <person name="Martinez D.A."/>
            <person name="Druzhinina I.S."/>
            <person name="Thon M."/>
            <person name="Zeilinger S."/>
            <person name="Casas-Flores S."/>
            <person name="Horwitz B.A."/>
            <person name="Mukherjee P.K."/>
            <person name="Mukherjee M."/>
            <person name="Kredics L."/>
            <person name="Alcaraz L.D."/>
            <person name="Aerts A."/>
            <person name="Antal Z."/>
            <person name="Atanasova L."/>
            <person name="Cervantes-Badillo M.G."/>
            <person name="Challacombe J."/>
            <person name="Chertkov O."/>
            <person name="McCluskey K."/>
            <person name="Coulpier F."/>
            <person name="Deshpande N."/>
            <person name="von Doehren H."/>
            <person name="Ebbole D.J."/>
            <person name="Esquivel-Naranjo E.U."/>
            <person name="Fekete E."/>
            <person name="Flipphi M."/>
            <person name="Glaser F."/>
            <person name="Gomez-Rodriguez E.Y."/>
            <person name="Gruber S."/>
            <person name="Han C."/>
            <person name="Henrissat B."/>
            <person name="Hermosa R."/>
            <person name="Hernandez-Onate M."/>
            <person name="Karaffa L."/>
            <person name="Kosti I."/>
            <person name="Le Crom S."/>
            <person name="Lindquist E."/>
            <person name="Lucas S."/>
            <person name="Luebeck M."/>
            <person name="Luebeck P.S."/>
            <person name="Margeot A."/>
            <person name="Metz B."/>
            <person name="Misra M."/>
            <person name="Nevalainen H."/>
            <person name="Omann M."/>
            <person name="Packer N."/>
            <person name="Perrone G."/>
            <person name="Uresti-Rivera E.E."/>
            <person name="Salamov A."/>
            <person name="Schmoll M."/>
            <person name="Seiboth B."/>
            <person name="Shapiro H."/>
            <person name="Sukno S."/>
            <person name="Tamayo-Ramos J.A."/>
            <person name="Tisch D."/>
            <person name="Wiest A."/>
            <person name="Wilkinson H.H."/>
            <person name="Zhang M."/>
            <person name="Coutinho P.M."/>
            <person name="Kenerley C.M."/>
            <person name="Monte E."/>
            <person name="Baker S.E."/>
            <person name="Grigoriev I.V."/>
        </authorList>
    </citation>
    <scope>NUCLEOTIDE SEQUENCE [LARGE SCALE GENOMIC DNA]</scope>
    <source>
        <strain evidence="15">Gv29-8 / FGSC 10586</strain>
    </source>
</reference>
<organism evidence="14 15">
    <name type="scientific">Hypocrea virens (strain Gv29-8 / FGSC 10586)</name>
    <name type="common">Gliocladium virens</name>
    <name type="synonym">Trichoderma virens</name>
    <dbReference type="NCBI Taxonomy" id="413071"/>
    <lineage>
        <taxon>Eukaryota</taxon>
        <taxon>Fungi</taxon>
        <taxon>Dikarya</taxon>
        <taxon>Ascomycota</taxon>
        <taxon>Pezizomycotina</taxon>
        <taxon>Sordariomycetes</taxon>
        <taxon>Hypocreomycetidae</taxon>
        <taxon>Hypocreales</taxon>
        <taxon>Hypocreaceae</taxon>
        <taxon>Trichoderma</taxon>
    </lineage>
</organism>
<dbReference type="InterPro" id="IPR004769">
    <property type="entry name" value="Pur_lyase"/>
</dbReference>
<evidence type="ECO:0000256" key="4">
    <source>
        <dbReference type="ARBA" id="ARBA00008273"/>
    </source>
</evidence>
<protein>
    <recommendedName>
        <fullName evidence="7 12">Adenylosuccinate lyase</fullName>
        <shortName evidence="12">ASL</shortName>
        <ecNumber evidence="6 12">4.3.2.2</ecNumber>
    </recommendedName>
    <alternativeName>
        <fullName evidence="10 12">Adenylosuccinase</fullName>
    </alternativeName>
</protein>
<dbReference type="RefSeq" id="XP_013954799.1">
    <property type="nucleotide sequence ID" value="XM_014099324.1"/>
</dbReference>
<keyword evidence="9 12" id="KW-0456">Lyase</keyword>
<keyword evidence="8 12" id="KW-0658">Purine biosynthesis</keyword>
<evidence type="ECO:0000256" key="7">
    <source>
        <dbReference type="ARBA" id="ARBA00017058"/>
    </source>
</evidence>
<comment type="catalytic activity">
    <reaction evidence="11 12">
        <text>N(6)-(1,2-dicarboxyethyl)-AMP = fumarate + AMP</text>
        <dbReference type="Rhea" id="RHEA:16853"/>
        <dbReference type="ChEBI" id="CHEBI:29806"/>
        <dbReference type="ChEBI" id="CHEBI:57567"/>
        <dbReference type="ChEBI" id="CHEBI:456215"/>
        <dbReference type="EC" id="4.3.2.2"/>
    </reaction>
</comment>
<evidence type="ECO:0000256" key="6">
    <source>
        <dbReference type="ARBA" id="ARBA00012339"/>
    </source>
</evidence>
<comment type="subunit">
    <text evidence="5">Homotetramer. Residues from neighboring subunits contribute catalytic and substrate-binding residues to each active site.</text>
</comment>
<dbReference type="InParanoid" id="G9MYI5"/>
<evidence type="ECO:0000313" key="14">
    <source>
        <dbReference type="EMBL" id="EHK20605.1"/>
    </source>
</evidence>
<accession>G9MYI5</accession>
<evidence type="ECO:0000256" key="1">
    <source>
        <dbReference type="ARBA" id="ARBA00000598"/>
    </source>
</evidence>
<evidence type="ECO:0000259" key="13">
    <source>
        <dbReference type="SMART" id="SM00998"/>
    </source>
</evidence>
<evidence type="ECO:0000313" key="15">
    <source>
        <dbReference type="Proteomes" id="UP000007115"/>
    </source>
</evidence>
<evidence type="ECO:0000256" key="11">
    <source>
        <dbReference type="ARBA" id="ARBA00047513"/>
    </source>
</evidence>
<dbReference type="OMA" id="VQENAMK"/>
<dbReference type="SMART" id="SM00998">
    <property type="entry name" value="ADSL_C"/>
    <property type="match status" value="1"/>
</dbReference>
<dbReference type="InterPro" id="IPR008948">
    <property type="entry name" value="L-Aspartase-like"/>
</dbReference>
<name>G9MYI5_HYPVG</name>
<evidence type="ECO:0000256" key="12">
    <source>
        <dbReference type="RuleBase" id="RU361172"/>
    </source>
</evidence>
<sequence>MAGNADQQKILELQQELQKLQKLQAQGNPFDTYQTSLTTRYCSVEMSTLFSQRSRHSTWRKLWLGLAESEKALGLEAITEQALDEMRAHLVVTDSDFEVARIEEKKRRHDVMAHVHAFGVVAPAAAGIIHVGSTSCFVTDNAELILMRDALDLLLKRLAKVIRNLSAFAMEWKGEPTLAYTHLQPAQLITVGKRAAQWVQDLMIDLENIEQVRNGLKFRGAQGTTGTQASFLEIFQGDSSKCDKLNELLCEKFGFPGCYDVSTQTYTRKVDLVVANAVAGLGATAQKICGDIRHLAAWKEIEEPFEASQIGSSAMAYKRNPMRSERVYSLARELMSKPASFANTLSDQWAERTLDDSAIRRIDIPETFLLAEAILLGLDNISNGLVVYPKRIQARVLEELPFMITESIIMKMVAHGASRQDTHEEIRVLSHQAGSVVKNEGKPNDLVSRIQRTEFFKPIWSQLDGMLRPELYIGRSVEIVEKYCGAGSPVEKKLAPYMKYIAETATAELNV</sequence>
<dbReference type="UniPathway" id="UPA00074">
    <property type="reaction ID" value="UER00132"/>
</dbReference>
<comment type="pathway">
    <text evidence="3 12">Purine metabolism; AMP biosynthesis via de novo pathway; AMP from IMP: step 2/2.</text>
</comment>
<dbReference type="CDD" id="cd03302">
    <property type="entry name" value="Adenylsuccinate_lyase_2"/>
    <property type="match status" value="1"/>
</dbReference>
<dbReference type="GO" id="GO:0005829">
    <property type="term" value="C:cytosol"/>
    <property type="evidence" value="ECO:0007669"/>
    <property type="project" value="TreeGrafter"/>
</dbReference>
<dbReference type="PRINTS" id="PR00149">
    <property type="entry name" value="FUMRATELYASE"/>
</dbReference>
<dbReference type="PANTHER" id="PTHR43172">
    <property type="entry name" value="ADENYLOSUCCINATE LYASE"/>
    <property type="match status" value="1"/>
</dbReference>
<dbReference type="eggNOG" id="KOG2700">
    <property type="taxonomic scope" value="Eukaryota"/>
</dbReference>
<dbReference type="EC" id="4.3.2.2" evidence="6 12"/>
<dbReference type="GO" id="GO:0044208">
    <property type="term" value="P:'de novo' AMP biosynthetic process"/>
    <property type="evidence" value="ECO:0007669"/>
    <property type="project" value="UniProtKB-UniPathway"/>
</dbReference>
<dbReference type="STRING" id="413071.G9MYI5"/>
<proteinExistence type="inferred from homology"/>
<dbReference type="Pfam" id="PF00206">
    <property type="entry name" value="Lyase_1"/>
    <property type="match status" value="1"/>
</dbReference>
<dbReference type="GO" id="GO:0004018">
    <property type="term" value="F:N6-(1,2-dicarboxyethyl)AMP AMP-lyase (fumarate-forming) activity"/>
    <property type="evidence" value="ECO:0007669"/>
    <property type="project" value="InterPro"/>
</dbReference>
<dbReference type="Proteomes" id="UP000007115">
    <property type="component" value="Unassembled WGS sequence"/>
</dbReference>
<dbReference type="Gene3D" id="1.10.40.30">
    <property type="entry name" value="Fumarase/aspartase (C-terminal domain)"/>
    <property type="match status" value="1"/>
</dbReference>
<comment type="similarity">
    <text evidence="4 12">Belongs to the lyase 1 family. Adenylosuccinate lyase subfamily.</text>
</comment>
<dbReference type="InterPro" id="IPR000362">
    <property type="entry name" value="Fumarate_lyase_fam"/>
</dbReference>
<dbReference type="Gene3D" id="1.10.275.60">
    <property type="match status" value="1"/>
</dbReference>
<dbReference type="FunFam" id="1.10.40.30:FF:000005">
    <property type="entry name" value="Adenylosuccinate lyase"/>
    <property type="match status" value="1"/>
</dbReference>
<evidence type="ECO:0000256" key="9">
    <source>
        <dbReference type="ARBA" id="ARBA00023239"/>
    </source>
</evidence>
<dbReference type="InterPro" id="IPR019468">
    <property type="entry name" value="AdenyloSucc_lyase_C"/>
</dbReference>
<dbReference type="PANTHER" id="PTHR43172:SF1">
    <property type="entry name" value="ADENYLOSUCCINATE LYASE"/>
    <property type="match status" value="1"/>
</dbReference>
<evidence type="ECO:0000256" key="3">
    <source>
        <dbReference type="ARBA" id="ARBA00004734"/>
    </source>
</evidence>
<dbReference type="GO" id="GO:0070626">
    <property type="term" value="F:(S)-2-(5-amino-1-(5-phospho-D-ribosyl)imidazole-4-carboxamido) succinate lyase (fumarate-forming) activity"/>
    <property type="evidence" value="ECO:0007669"/>
    <property type="project" value="TreeGrafter"/>
</dbReference>
<dbReference type="HOGENOM" id="CLU_030949_1_1_1"/>
<dbReference type="InterPro" id="IPR022761">
    <property type="entry name" value="Fumarate_lyase_N"/>
</dbReference>
<comment type="caution">
    <text evidence="14">The sequence shown here is derived from an EMBL/GenBank/DDBJ whole genome shotgun (WGS) entry which is preliminary data.</text>
</comment>
<dbReference type="PROSITE" id="PS00163">
    <property type="entry name" value="FUMARATE_LYASES"/>
    <property type="match status" value="1"/>
</dbReference>
<dbReference type="Gene3D" id="1.20.200.10">
    <property type="entry name" value="Fumarase/aspartase (Central domain)"/>
    <property type="match status" value="1"/>
</dbReference>
<dbReference type="AlphaFoldDB" id="G9MYI5"/>
<dbReference type="SUPFAM" id="SSF48557">
    <property type="entry name" value="L-aspartase-like"/>
    <property type="match status" value="1"/>
</dbReference>
<dbReference type="Pfam" id="PF10397">
    <property type="entry name" value="ADSL_C"/>
    <property type="match status" value="1"/>
</dbReference>
<evidence type="ECO:0000256" key="8">
    <source>
        <dbReference type="ARBA" id="ARBA00022755"/>
    </source>
</evidence>
<feature type="domain" description="Adenylosuccinate lyase C-terminal" evidence="13">
    <location>
        <begin position="400"/>
        <end position="484"/>
    </location>
</feature>